<reference evidence="1" key="1">
    <citation type="journal article" date="2015" name="Nature">
        <title>Complex archaea that bridge the gap between prokaryotes and eukaryotes.</title>
        <authorList>
            <person name="Spang A."/>
            <person name="Saw J.H."/>
            <person name="Jorgensen S.L."/>
            <person name="Zaremba-Niedzwiedzka K."/>
            <person name="Martijn J."/>
            <person name="Lind A.E."/>
            <person name="van Eijk R."/>
            <person name="Schleper C."/>
            <person name="Guy L."/>
            <person name="Ettema T.J."/>
        </authorList>
    </citation>
    <scope>NUCLEOTIDE SEQUENCE</scope>
</reference>
<accession>A0A0F9EWX2</accession>
<proteinExistence type="predicted"/>
<gene>
    <name evidence="1" type="ORF">LCGC14_2023250</name>
</gene>
<evidence type="ECO:0000313" key="1">
    <source>
        <dbReference type="EMBL" id="KKL78598.1"/>
    </source>
</evidence>
<dbReference type="EMBL" id="LAZR01023409">
    <property type="protein sequence ID" value="KKL78598.1"/>
    <property type="molecule type" value="Genomic_DNA"/>
</dbReference>
<protein>
    <submittedName>
        <fullName evidence="1">Uncharacterized protein</fullName>
    </submittedName>
</protein>
<name>A0A0F9EWX2_9ZZZZ</name>
<organism evidence="1">
    <name type="scientific">marine sediment metagenome</name>
    <dbReference type="NCBI Taxonomy" id="412755"/>
    <lineage>
        <taxon>unclassified sequences</taxon>
        <taxon>metagenomes</taxon>
        <taxon>ecological metagenomes</taxon>
    </lineage>
</organism>
<dbReference type="Pfam" id="PF09929">
    <property type="entry name" value="DUF2161"/>
    <property type="match status" value="1"/>
</dbReference>
<dbReference type="InterPro" id="IPR018679">
    <property type="entry name" value="DUF2161"/>
</dbReference>
<comment type="caution">
    <text evidence="1">The sequence shown here is derived from an EMBL/GenBank/DDBJ whole genome shotgun (WGS) entry which is preliminary data.</text>
</comment>
<sequence length="223" mass="24382">MDQPREADLYPHVKRHLEALGYEVKGEVGAADVMAMRDGHEMLIVELKLGFSLSLLHQGVARQALSDTVYLCIPEKAGRVALRNLRSNAGLCKRLGLGLMTVRLRDGRVTVHCDPEAFKPRKAPRKAARLRAEFTRRRGDPNAGGINRRMIVTAYRQDATDCARYLAGAGASKGAMVAAATGVARATGMMADNHYGWFTRVSRGVYDLSDAGRAQFAIRDAAE</sequence>
<dbReference type="AlphaFoldDB" id="A0A0F9EWX2"/>